<evidence type="ECO:0000313" key="2">
    <source>
        <dbReference type="EMBL" id="GAH08428.1"/>
    </source>
</evidence>
<evidence type="ECO:0000256" key="1">
    <source>
        <dbReference type="SAM" id="Phobius"/>
    </source>
</evidence>
<name>X1EIE7_9ZZZZ</name>
<organism evidence="2">
    <name type="scientific">marine sediment metagenome</name>
    <dbReference type="NCBI Taxonomy" id="412755"/>
    <lineage>
        <taxon>unclassified sequences</taxon>
        <taxon>metagenomes</taxon>
        <taxon>ecological metagenomes</taxon>
    </lineage>
</organism>
<sequence length="87" mass="9810">MINFYNVDNVSFTISTLALMSVLIVIIVMFVPPLIISNRYGKGILLPMIILMSVVCFAISLIPAWVFVVMLFSLIGFMFTKDDEVMK</sequence>
<dbReference type="EMBL" id="BART01037525">
    <property type="protein sequence ID" value="GAH08428.1"/>
    <property type="molecule type" value="Genomic_DNA"/>
</dbReference>
<feature type="transmembrane region" description="Helical" evidence="1">
    <location>
        <begin position="12"/>
        <end position="36"/>
    </location>
</feature>
<accession>X1EIE7</accession>
<reference evidence="2" key="1">
    <citation type="journal article" date="2014" name="Front. Microbiol.">
        <title>High frequency of phylogenetically diverse reductive dehalogenase-homologous genes in deep subseafloor sedimentary metagenomes.</title>
        <authorList>
            <person name="Kawai M."/>
            <person name="Futagami T."/>
            <person name="Toyoda A."/>
            <person name="Takaki Y."/>
            <person name="Nishi S."/>
            <person name="Hori S."/>
            <person name="Arai W."/>
            <person name="Tsubouchi T."/>
            <person name="Morono Y."/>
            <person name="Uchiyama I."/>
            <person name="Ito T."/>
            <person name="Fujiyama A."/>
            <person name="Inagaki F."/>
            <person name="Takami H."/>
        </authorList>
    </citation>
    <scope>NUCLEOTIDE SEQUENCE</scope>
    <source>
        <strain evidence="2">Expedition CK06-06</strain>
    </source>
</reference>
<keyword evidence="1" id="KW-1133">Transmembrane helix</keyword>
<protein>
    <submittedName>
        <fullName evidence="2">Uncharacterized protein</fullName>
    </submittedName>
</protein>
<keyword evidence="1" id="KW-0472">Membrane</keyword>
<dbReference type="AlphaFoldDB" id="X1EIE7"/>
<gene>
    <name evidence="2" type="ORF">S01H4_62742</name>
</gene>
<proteinExistence type="predicted"/>
<feature type="transmembrane region" description="Helical" evidence="1">
    <location>
        <begin position="48"/>
        <end position="79"/>
    </location>
</feature>
<comment type="caution">
    <text evidence="2">The sequence shown here is derived from an EMBL/GenBank/DDBJ whole genome shotgun (WGS) entry which is preliminary data.</text>
</comment>
<keyword evidence="1" id="KW-0812">Transmembrane</keyword>